<keyword evidence="2" id="KW-1185">Reference proteome</keyword>
<evidence type="ECO:0000313" key="1">
    <source>
        <dbReference type="EMBL" id="KAI4330342.1"/>
    </source>
</evidence>
<gene>
    <name evidence="1" type="ORF">MLD38_028640</name>
</gene>
<sequence length="544" mass="59592">MRVPPTTTSPITTNHTTHHHPQLPRPLDNSSDSPVPDPPAPDDASAATIPQWDDHVLHTLDWDFIMKDLGLGDNHSNPPPIKPSPAASVSGSPSPRHHQYLDPVYPPQIQFDQGHLPLPPDFEVYFDQGLPLLPSHQYAGGGAGGYTECNGGYGVGGFPTLEDLIQVSDCVDSNNFQLAQAILAPLNPRLSSPASCKPIHRAAFYFKEALNSLLFSPADNRPKPSRSYSWPDIIQNIRAYKAFSGVSPVAMFTHFTTNQALLEAVASPSGSAATFHVVDFDIGFGGQYASLLTEIAERSESCKSPTPLVRITAVVEEEFAIESRLIKENLAQYANEMKVRVSIDFVLVHTFETISFKAIKFVDGEVLAVHLSPTIFIRLGSMNNVSKFMNDIKQTSPAIVVFVDNEPWVGIHEGGPTSFRTNFINCLEYYVTLLESIDAAIGCGSGTVGGDRGSDWGRKIEGCLMQPRIEAAVEGAARRAVPLWREVFQGAGLRGVRMSHFSDFQAELLLGRVQVRGFHVGKQQGELVLCWHDRPLVSTSAWRF</sequence>
<dbReference type="Proteomes" id="UP001057402">
    <property type="component" value="Chromosome 8"/>
</dbReference>
<proteinExistence type="predicted"/>
<evidence type="ECO:0000313" key="2">
    <source>
        <dbReference type="Proteomes" id="UP001057402"/>
    </source>
</evidence>
<comment type="caution">
    <text evidence="1">The sequence shown here is derived from an EMBL/GenBank/DDBJ whole genome shotgun (WGS) entry which is preliminary data.</text>
</comment>
<reference evidence="2" key="1">
    <citation type="journal article" date="2023" name="Front. Plant Sci.">
        <title>Chromosomal-level genome assembly of Melastoma candidum provides insights into trichome evolution.</title>
        <authorList>
            <person name="Zhong Y."/>
            <person name="Wu W."/>
            <person name="Sun C."/>
            <person name="Zou P."/>
            <person name="Liu Y."/>
            <person name="Dai S."/>
            <person name="Zhou R."/>
        </authorList>
    </citation>
    <scope>NUCLEOTIDE SEQUENCE [LARGE SCALE GENOMIC DNA]</scope>
</reference>
<name>A0ACB9N1B7_9MYRT</name>
<organism evidence="1 2">
    <name type="scientific">Melastoma candidum</name>
    <dbReference type="NCBI Taxonomy" id="119954"/>
    <lineage>
        <taxon>Eukaryota</taxon>
        <taxon>Viridiplantae</taxon>
        <taxon>Streptophyta</taxon>
        <taxon>Embryophyta</taxon>
        <taxon>Tracheophyta</taxon>
        <taxon>Spermatophyta</taxon>
        <taxon>Magnoliopsida</taxon>
        <taxon>eudicotyledons</taxon>
        <taxon>Gunneridae</taxon>
        <taxon>Pentapetalae</taxon>
        <taxon>rosids</taxon>
        <taxon>malvids</taxon>
        <taxon>Myrtales</taxon>
        <taxon>Melastomataceae</taxon>
        <taxon>Melastomatoideae</taxon>
        <taxon>Melastomateae</taxon>
        <taxon>Melastoma</taxon>
    </lineage>
</organism>
<dbReference type="EMBL" id="CM042887">
    <property type="protein sequence ID" value="KAI4330342.1"/>
    <property type="molecule type" value="Genomic_DNA"/>
</dbReference>
<accession>A0ACB9N1B7</accession>
<protein>
    <submittedName>
        <fullName evidence="1">Uncharacterized protein</fullName>
    </submittedName>
</protein>